<name>A0A0N9I126_9PSEU</name>
<dbReference type="Proteomes" id="UP000063699">
    <property type="component" value="Chromosome"/>
</dbReference>
<sequence length="69" mass="7522">MLTTIGLTVGRDTDVKFLVSPLYADDITLVIGNSVAEITFGPEAVEALRDKADDALRRLREQRECAACP</sequence>
<dbReference type="STRING" id="860235.AOZ06_14115"/>
<dbReference type="EMBL" id="CP012752">
    <property type="protein sequence ID" value="ALG07899.1"/>
    <property type="molecule type" value="Genomic_DNA"/>
</dbReference>
<dbReference type="KEGG" id="kphy:AOZ06_14115"/>
<proteinExistence type="predicted"/>
<gene>
    <name evidence="1" type="ORF">AOZ06_14115</name>
</gene>
<dbReference type="AlphaFoldDB" id="A0A0N9I126"/>
<keyword evidence="2" id="KW-1185">Reference proteome</keyword>
<evidence type="ECO:0000313" key="1">
    <source>
        <dbReference type="EMBL" id="ALG07899.1"/>
    </source>
</evidence>
<protein>
    <submittedName>
        <fullName evidence="1">Uncharacterized protein</fullName>
    </submittedName>
</protein>
<evidence type="ECO:0000313" key="2">
    <source>
        <dbReference type="Proteomes" id="UP000063699"/>
    </source>
</evidence>
<organism evidence="1 2">
    <name type="scientific">Kibdelosporangium phytohabitans</name>
    <dbReference type="NCBI Taxonomy" id="860235"/>
    <lineage>
        <taxon>Bacteria</taxon>
        <taxon>Bacillati</taxon>
        <taxon>Actinomycetota</taxon>
        <taxon>Actinomycetes</taxon>
        <taxon>Pseudonocardiales</taxon>
        <taxon>Pseudonocardiaceae</taxon>
        <taxon>Kibdelosporangium</taxon>
    </lineage>
</organism>
<reference evidence="1 2" key="1">
    <citation type="submission" date="2015-07" db="EMBL/GenBank/DDBJ databases">
        <title>Genome sequencing of Kibdelosporangium phytohabitans.</title>
        <authorList>
            <person name="Qin S."/>
            <person name="Xing K."/>
        </authorList>
    </citation>
    <scope>NUCLEOTIDE SEQUENCE [LARGE SCALE GENOMIC DNA]</scope>
    <source>
        <strain evidence="1 2">KLBMP1111</strain>
    </source>
</reference>
<accession>A0A0N9I126</accession>